<evidence type="ECO:0000313" key="2">
    <source>
        <dbReference type="EMBL" id="EKT4440620.1"/>
    </source>
</evidence>
<sequence>MRLKPLESVEALFVLASMTRPEQVTTGEELARLHRSQGYSKIAVHFVIERDGSIYDGRPLNQPGALAGKHNQSAYQVCLLGGVNDAMQPEDNFTEAQHAALRRLLAAYGKPVVWAPDFPR</sequence>
<evidence type="ECO:0000313" key="3">
    <source>
        <dbReference type="EMBL" id="MBH1650891.1"/>
    </source>
</evidence>
<dbReference type="EMBL" id="JADUNP010000002">
    <property type="protein sequence ID" value="MBH1650891.1"/>
    <property type="molecule type" value="Genomic_DNA"/>
</dbReference>
<dbReference type="GO" id="GO:0009253">
    <property type="term" value="P:peptidoglycan catabolic process"/>
    <property type="evidence" value="ECO:0007669"/>
    <property type="project" value="InterPro"/>
</dbReference>
<gene>
    <name evidence="3" type="ORF">I5U67_01695</name>
    <name evidence="2" type="ORF">QEK83_001254</name>
</gene>
<dbReference type="AlphaFoldDB" id="A0A6B8JEN5"/>
<reference evidence="3" key="1">
    <citation type="submission" date="2020-11" db="EMBL/GenBank/DDBJ databases">
        <title>Enhanced detection system for hospital associated transmission using whole genome sequencing surveillance.</title>
        <authorList>
            <person name="Harrison L.H."/>
            <person name="Van Tyne D."/>
            <person name="Marsh J.W."/>
            <person name="Griffith M.P."/>
            <person name="Snyder D.J."/>
            <person name="Cooper V.S."/>
            <person name="Mustapha M."/>
        </authorList>
    </citation>
    <scope>NUCLEOTIDE SEQUENCE</scope>
    <source>
        <strain evidence="3">STEN00091</strain>
    </source>
</reference>
<dbReference type="Pfam" id="PF01510">
    <property type="entry name" value="Amidase_2"/>
    <property type="match status" value="1"/>
</dbReference>
<dbReference type="InterPro" id="IPR036505">
    <property type="entry name" value="Amidase/PGRP_sf"/>
</dbReference>
<dbReference type="GO" id="GO:0008745">
    <property type="term" value="F:N-acetylmuramoyl-L-alanine amidase activity"/>
    <property type="evidence" value="ECO:0007669"/>
    <property type="project" value="InterPro"/>
</dbReference>
<evidence type="ECO:0000259" key="1">
    <source>
        <dbReference type="Pfam" id="PF01510"/>
    </source>
</evidence>
<reference evidence="2" key="2">
    <citation type="submission" date="2022-07" db="EMBL/GenBank/DDBJ databases">
        <authorList>
            <consortium name="Clinical and Environmental Microbiology Branch: Whole genome sequencing antimicrobial resistance pathogens in the healthcare setting"/>
        </authorList>
    </citation>
    <scope>NUCLEOTIDE SEQUENCE</scope>
    <source>
        <strain evidence="2">Stenotrophomonas_maltophilia_2021CK-00905</strain>
    </source>
</reference>
<dbReference type="SMR" id="A0A6B8JEN5"/>
<dbReference type="RefSeq" id="WP_004154593.1">
    <property type="nucleotide sequence ID" value="NZ_AP021908.1"/>
</dbReference>
<dbReference type="EMBL" id="ABLOMU010000009">
    <property type="protein sequence ID" value="EKT4440620.1"/>
    <property type="molecule type" value="Genomic_DNA"/>
</dbReference>
<proteinExistence type="predicted"/>
<dbReference type="Gene3D" id="3.40.80.10">
    <property type="entry name" value="Peptidoglycan recognition protein-like"/>
    <property type="match status" value="1"/>
</dbReference>
<dbReference type="InterPro" id="IPR002502">
    <property type="entry name" value="Amidase_domain"/>
</dbReference>
<dbReference type="Proteomes" id="UP001214521">
    <property type="component" value="Unassembled WGS sequence"/>
</dbReference>
<dbReference type="CDD" id="cd06583">
    <property type="entry name" value="PGRP"/>
    <property type="match status" value="1"/>
</dbReference>
<dbReference type="SUPFAM" id="SSF55846">
    <property type="entry name" value="N-acetylmuramoyl-L-alanine amidase-like"/>
    <property type="match status" value="1"/>
</dbReference>
<protein>
    <submittedName>
        <fullName evidence="3">N-acetylmuramoyl-L-alanine amidase</fullName>
    </submittedName>
</protein>
<organism evidence="3 4">
    <name type="scientific">Stenotrophomonas maltophilia</name>
    <name type="common">Pseudomonas maltophilia</name>
    <name type="synonym">Xanthomonas maltophilia</name>
    <dbReference type="NCBI Taxonomy" id="40324"/>
    <lineage>
        <taxon>Bacteria</taxon>
        <taxon>Pseudomonadati</taxon>
        <taxon>Pseudomonadota</taxon>
        <taxon>Gammaproteobacteria</taxon>
        <taxon>Lysobacterales</taxon>
        <taxon>Lysobacteraceae</taxon>
        <taxon>Stenotrophomonas</taxon>
        <taxon>Stenotrophomonas maltophilia group</taxon>
    </lineage>
</organism>
<feature type="domain" description="N-acetylmuramoyl-L-alanine amidase" evidence="1">
    <location>
        <begin position="35"/>
        <end position="107"/>
    </location>
</feature>
<name>A0A6B8JEN5_STEMA</name>
<accession>A0A6B8JEN5</accession>
<comment type="caution">
    <text evidence="3">The sequence shown here is derived from an EMBL/GenBank/DDBJ whole genome shotgun (WGS) entry which is preliminary data.</text>
</comment>
<evidence type="ECO:0000313" key="4">
    <source>
        <dbReference type="Proteomes" id="UP000625930"/>
    </source>
</evidence>
<dbReference type="Proteomes" id="UP000625930">
    <property type="component" value="Unassembled WGS sequence"/>
</dbReference>